<evidence type="ECO:0000313" key="11">
    <source>
        <dbReference type="EMBL" id="KIW06910.1"/>
    </source>
</evidence>
<dbReference type="Gene3D" id="3.30.160.20">
    <property type="match status" value="1"/>
</dbReference>
<evidence type="ECO:0000256" key="8">
    <source>
        <dbReference type="PROSITE-ProRule" id="PRU00268"/>
    </source>
</evidence>
<dbReference type="AlphaFoldDB" id="A0A0D2AK22"/>
<dbReference type="Pfam" id="PF03719">
    <property type="entry name" value="Ribosomal_S5_C"/>
    <property type="match status" value="1"/>
</dbReference>
<dbReference type="GeneID" id="27310552"/>
<dbReference type="InterPro" id="IPR014721">
    <property type="entry name" value="Ribsml_uS5_D2-typ_fold_subgr"/>
</dbReference>
<dbReference type="PANTHER" id="PTHR48277">
    <property type="entry name" value="MITOCHONDRIAL RIBOSOMAL PROTEIN S5"/>
    <property type="match status" value="1"/>
</dbReference>
<proteinExistence type="inferred from homology"/>
<dbReference type="GO" id="GO:0006412">
    <property type="term" value="P:translation"/>
    <property type="evidence" value="ECO:0007669"/>
    <property type="project" value="InterPro"/>
</dbReference>
<gene>
    <name evidence="11" type="ORF">PV09_02579</name>
</gene>
<dbReference type="RefSeq" id="XP_016216779.1">
    <property type="nucleotide sequence ID" value="XM_016355643.1"/>
</dbReference>
<dbReference type="InParanoid" id="A0A0D2AK22"/>
<dbReference type="FunFam" id="3.30.230.10:FF:000041">
    <property type="entry name" value="37S ribosomal protein S5"/>
    <property type="match status" value="1"/>
</dbReference>
<evidence type="ECO:0000256" key="2">
    <source>
        <dbReference type="ARBA" id="ARBA00008945"/>
    </source>
</evidence>
<comment type="subcellular location">
    <subcellularLocation>
        <location evidence="1">Mitochondrion</location>
    </subcellularLocation>
</comment>
<dbReference type="Proteomes" id="UP000053259">
    <property type="component" value="Unassembled WGS sequence"/>
</dbReference>
<evidence type="ECO:0000256" key="5">
    <source>
        <dbReference type="ARBA" id="ARBA00023274"/>
    </source>
</evidence>
<keyword evidence="5 8" id="KW-0687">Ribonucleoprotein</keyword>
<evidence type="ECO:0000256" key="6">
    <source>
        <dbReference type="ARBA" id="ARBA00037226"/>
    </source>
</evidence>
<dbReference type="Pfam" id="PF00333">
    <property type="entry name" value="Ribosomal_S5"/>
    <property type="match status" value="1"/>
</dbReference>
<evidence type="ECO:0000256" key="1">
    <source>
        <dbReference type="ARBA" id="ARBA00004173"/>
    </source>
</evidence>
<dbReference type="PANTHER" id="PTHR48277:SF1">
    <property type="entry name" value="MITOCHONDRIAL RIBOSOMAL PROTEIN S5"/>
    <property type="match status" value="1"/>
</dbReference>
<dbReference type="GO" id="GO:0005763">
    <property type="term" value="C:mitochondrial small ribosomal subunit"/>
    <property type="evidence" value="ECO:0007669"/>
    <property type="project" value="UniProtKB-ARBA"/>
</dbReference>
<dbReference type="InterPro" id="IPR005324">
    <property type="entry name" value="Ribosomal_uS5_C"/>
</dbReference>
<name>A0A0D2AK22_9PEZI</name>
<dbReference type="EMBL" id="KN847534">
    <property type="protein sequence ID" value="KIW06910.1"/>
    <property type="molecule type" value="Genomic_DNA"/>
</dbReference>
<dbReference type="HOGENOM" id="CLU_037994_1_0_1"/>
<dbReference type="InterPro" id="IPR000851">
    <property type="entry name" value="Ribosomal_uS5"/>
</dbReference>
<reference evidence="11 12" key="1">
    <citation type="submission" date="2015-01" db="EMBL/GenBank/DDBJ databases">
        <title>The Genome Sequence of Ochroconis gallopava CBS43764.</title>
        <authorList>
            <consortium name="The Broad Institute Genomics Platform"/>
            <person name="Cuomo C."/>
            <person name="de Hoog S."/>
            <person name="Gorbushina A."/>
            <person name="Stielow B."/>
            <person name="Teixiera M."/>
            <person name="Abouelleil A."/>
            <person name="Chapman S.B."/>
            <person name="Priest M."/>
            <person name="Young S.K."/>
            <person name="Wortman J."/>
            <person name="Nusbaum C."/>
            <person name="Birren B."/>
        </authorList>
    </citation>
    <scope>NUCLEOTIDE SEQUENCE [LARGE SCALE GENOMIC DNA]</scope>
    <source>
        <strain evidence="11 12">CBS 43764</strain>
    </source>
</reference>
<comment type="function">
    <text evidence="6">Component of the mitochondrial ribosome (mitoribosome), a dedicated translation machinery responsible for the synthesis of mitochondrial genome-encoded proteins, including at least some of the essential transmembrane subunits of the mitochondrial respiratory chain. The mitoribosomes are attached to the mitochondrial inner membrane and translation products are cotranslationally integrated into the membrane.</text>
</comment>
<dbReference type="PROSITE" id="PS50881">
    <property type="entry name" value="S5_DSRBD"/>
    <property type="match status" value="1"/>
</dbReference>
<evidence type="ECO:0000259" key="10">
    <source>
        <dbReference type="PROSITE" id="PS50881"/>
    </source>
</evidence>
<evidence type="ECO:0000313" key="12">
    <source>
        <dbReference type="Proteomes" id="UP000053259"/>
    </source>
</evidence>
<protein>
    <recommendedName>
        <fullName evidence="7">Small ribosomal subunit protein uS5m</fullName>
    </recommendedName>
</protein>
<dbReference type="Gene3D" id="3.30.230.10">
    <property type="match status" value="1"/>
</dbReference>
<dbReference type="OrthoDB" id="309483at2759"/>
<dbReference type="SUPFAM" id="SSF54211">
    <property type="entry name" value="Ribosomal protein S5 domain 2-like"/>
    <property type="match status" value="1"/>
</dbReference>
<comment type="similarity">
    <text evidence="2 9">Belongs to the universal ribosomal protein uS5 family.</text>
</comment>
<keyword evidence="12" id="KW-1185">Reference proteome</keyword>
<evidence type="ECO:0000256" key="4">
    <source>
        <dbReference type="ARBA" id="ARBA00023128"/>
    </source>
</evidence>
<evidence type="ECO:0000256" key="9">
    <source>
        <dbReference type="RuleBase" id="RU003823"/>
    </source>
</evidence>
<organism evidence="11 12">
    <name type="scientific">Verruconis gallopava</name>
    <dbReference type="NCBI Taxonomy" id="253628"/>
    <lineage>
        <taxon>Eukaryota</taxon>
        <taxon>Fungi</taxon>
        <taxon>Dikarya</taxon>
        <taxon>Ascomycota</taxon>
        <taxon>Pezizomycotina</taxon>
        <taxon>Dothideomycetes</taxon>
        <taxon>Pleosporomycetidae</taxon>
        <taxon>Venturiales</taxon>
        <taxon>Sympoventuriaceae</taxon>
        <taxon>Verruconis</taxon>
    </lineage>
</organism>
<sequence length="428" mass="49354">MSVCRSATCLFRRRILAASSSTTASSASRPFSSTCLRQRNSERKVRPVYDQLPSEKLDDIQDVTKILPFRKEGGEMERHYTPEQIEAMREAEKAIDPRDLVTQARMRTDHWAPQTFDDFAYIDPLVEKDKGYAKQLREITSDAFIPKIVRRLKDPRETKELFEEARKMNLALDVKTFIDKLEDWCKKNPEQFREREMYVRDVLHRYVPVEGDQEDWQEEFAKYNEAAEELKSRGPAAKEESLEEAGLRRVAAEIGFEVKDLRKFRVKMLVFRRVVNQTRMGKIPSMYNLVAVGNEDGLIGMGEGKGAESGDARRQAMLNAFRNLKSIHRYENRTIYGQVKKKVGGTTVEITAKPPGFGLRCQHLIFELCRLAGIHDISARIGRSRNPMNTVKAFFEAVTDQKLPDDIARARGRKLVDVRKVYYDGNVY</sequence>
<dbReference type="SUPFAM" id="SSF54768">
    <property type="entry name" value="dsRNA-binding domain-like"/>
    <property type="match status" value="1"/>
</dbReference>
<keyword evidence="3 8" id="KW-0689">Ribosomal protein</keyword>
<dbReference type="GO" id="GO:0003723">
    <property type="term" value="F:RNA binding"/>
    <property type="evidence" value="ECO:0007669"/>
    <property type="project" value="InterPro"/>
</dbReference>
<feature type="domain" description="S5 DRBM" evidence="10">
    <location>
        <begin position="264"/>
        <end position="327"/>
    </location>
</feature>
<evidence type="ECO:0000256" key="7">
    <source>
        <dbReference type="ARBA" id="ARBA00039335"/>
    </source>
</evidence>
<dbReference type="InterPro" id="IPR013810">
    <property type="entry name" value="Ribosomal_uS5_N"/>
</dbReference>
<dbReference type="GO" id="GO:0003735">
    <property type="term" value="F:structural constituent of ribosome"/>
    <property type="evidence" value="ECO:0007669"/>
    <property type="project" value="UniProtKB-UniRule"/>
</dbReference>
<keyword evidence="4" id="KW-0496">Mitochondrion</keyword>
<dbReference type="FunFam" id="3.30.160.20:FF:000022">
    <property type="entry name" value="28S ribosomal protein S5, mitochondrial"/>
    <property type="match status" value="1"/>
</dbReference>
<evidence type="ECO:0000256" key="3">
    <source>
        <dbReference type="ARBA" id="ARBA00022980"/>
    </source>
</evidence>
<accession>A0A0D2AK22</accession>
<dbReference type="VEuPathDB" id="FungiDB:PV09_02579"/>
<dbReference type="STRING" id="253628.A0A0D2AK22"/>
<dbReference type="InterPro" id="IPR020568">
    <property type="entry name" value="Ribosomal_Su5_D2-typ_SF"/>
</dbReference>